<protein>
    <submittedName>
        <fullName evidence="2">CtkA family protein</fullName>
    </submittedName>
</protein>
<dbReference type="AlphaFoldDB" id="A0A6L6LVE6"/>
<gene>
    <name evidence="2" type="ORF">GMD59_10805</name>
</gene>
<dbReference type="Gene3D" id="3.30.200.120">
    <property type="match status" value="1"/>
</dbReference>
<dbReference type="RefSeq" id="WP_155202575.1">
    <property type="nucleotide sequence ID" value="NZ_CAUGBV010000247.1"/>
</dbReference>
<dbReference type="Gene3D" id="1.10.1070.20">
    <property type="match status" value="1"/>
</dbReference>
<comment type="caution">
    <text evidence="2">The sequence shown here is derived from an EMBL/GenBank/DDBJ whole genome shotgun (WGS) entry which is preliminary data.</text>
</comment>
<reference evidence="2 3" key="1">
    <citation type="journal article" date="2019" name="Nat. Med.">
        <title>A library of human gut bacterial isolates paired with longitudinal multiomics data enables mechanistic microbiome research.</title>
        <authorList>
            <person name="Poyet M."/>
            <person name="Groussin M."/>
            <person name="Gibbons S.M."/>
            <person name="Avila-Pacheco J."/>
            <person name="Jiang X."/>
            <person name="Kearney S.M."/>
            <person name="Perrotta A.R."/>
            <person name="Berdy B."/>
            <person name="Zhao S."/>
            <person name="Lieberman T.D."/>
            <person name="Swanson P.K."/>
            <person name="Smith M."/>
            <person name="Roesemann S."/>
            <person name="Alexander J.E."/>
            <person name="Rich S.A."/>
            <person name="Livny J."/>
            <person name="Vlamakis H."/>
            <person name="Clish C."/>
            <person name="Bullock K."/>
            <person name="Deik A."/>
            <person name="Scott J."/>
            <person name="Pierce K.A."/>
            <person name="Xavier R.J."/>
            <person name="Alm E.J."/>
        </authorList>
    </citation>
    <scope>NUCLEOTIDE SEQUENCE [LARGE SCALE GENOMIC DNA]</scope>
    <source>
        <strain evidence="2 3">BIOML-A4</strain>
    </source>
</reference>
<dbReference type="CDD" id="cd17792">
    <property type="entry name" value="CtkA"/>
    <property type="match status" value="1"/>
</dbReference>
<name>A0A6L6LVE6_9FIRM</name>
<proteinExistence type="predicted"/>
<organism evidence="2 3">
    <name type="scientific">Ruthenibacterium lactatiformans</name>
    <dbReference type="NCBI Taxonomy" id="1550024"/>
    <lineage>
        <taxon>Bacteria</taxon>
        <taxon>Bacillati</taxon>
        <taxon>Bacillota</taxon>
        <taxon>Clostridia</taxon>
        <taxon>Eubacteriales</taxon>
        <taxon>Oscillospiraceae</taxon>
        <taxon>Ruthenibacterium</taxon>
    </lineage>
</organism>
<dbReference type="Proteomes" id="UP000472755">
    <property type="component" value="Unassembled WGS sequence"/>
</dbReference>
<evidence type="ECO:0000313" key="3">
    <source>
        <dbReference type="Proteomes" id="UP000472755"/>
    </source>
</evidence>
<dbReference type="EMBL" id="WMZU01000016">
    <property type="protein sequence ID" value="MTS27774.1"/>
    <property type="molecule type" value="Genomic_DNA"/>
</dbReference>
<sequence>MIKVLNLENAPLSDRNGSYGGAAGSKEGILIDREYWLVKYPKSTRSMRGTLLSYTTSALSEYIGSHIYSILGYSVHETKLGIRNGKLVVACKDFCEYPGELREIRTLKNIYNDKLESMLESEAGTVSDTHSVDLKEILLQLEYNPILSKVLGLKDRFWDLVIIDGLINNNDRNNGNWGLLYRKDAYQIAPVFDNGAAFSNKATDESLAARLNVPQKMEASALNTVSIYAQDGQNYTFKKLLAEYQRYPDLCAAIKRNVPLIGESMPAIKLFIEHIPESVNGIPVCSPVRKAAYIQDMQMRLDRLLLPTFEKVTELESLQLSAHRGRQSENTCRRKSIRDRDER</sequence>
<evidence type="ECO:0000256" key="1">
    <source>
        <dbReference type="SAM" id="MobiDB-lite"/>
    </source>
</evidence>
<accession>A0A6L6LVE6</accession>
<evidence type="ECO:0000313" key="2">
    <source>
        <dbReference type="EMBL" id="MTS27774.1"/>
    </source>
</evidence>
<feature type="region of interest" description="Disordered" evidence="1">
    <location>
        <begin position="323"/>
        <end position="343"/>
    </location>
</feature>